<dbReference type="Gene3D" id="3.40.1280.10">
    <property type="match status" value="1"/>
</dbReference>
<keyword evidence="8 12" id="KW-0808">Transferase</keyword>
<accession>A0A0C2V646</accession>
<dbReference type="Pfam" id="PF04452">
    <property type="entry name" value="Methyltrans_RNA"/>
    <property type="match status" value="1"/>
</dbReference>
<keyword evidence="5 12" id="KW-0963">Cytoplasm</keyword>
<protein>
    <recommendedName>
        <fullName evidence="4 12">Ribosomal RNA small subunit methyltransferase E</fullName>
        <ecNumber evidence="3 12">2.1.1.193</ecNumber>
    </recommendedName>
</protein>
<dbReference type="InterPro" id="IPR046886">
    <property type="entry name" value="RsmE_MTase_dom"/>
</dbReference>
<dbReference type="STRING" id="889306.KP78_34210"/>
<dbReference type="GO" id="GO:0070042">
    <property type="term" value="F:rRNA (uridine-N3-)-methyltransferase activity"/>
    <property type="evidence" value="ECO:0007669"/>
    <property type="project" value="TreeGrafter"/>
</dbReference>
<dbReference type="EC" id="2.1.1.193" evidence="3 12"/>
<keyword evidence="16" id="KW-1185">Reference proteome</keyword>
<dbReference type="EMBL" id="JXRP01000019">
    <property type="protein sequence ID" value="KIL44457.1"/>
    <property type="molecule type" value="Genomic_DNA"/>
</dbReference>
<dbReference type="SUPFAM" id="SSF75217">
    <property type="entry name" value="alpha/beta knot"/>
    <property type="match status" value="1"/>
</dbReference>
<evidence type="ECO:0000256" key="9">
    <source>
        <dbReference type="ARBA" id="ARBA00022691"/>
    </source>
</evidence>
<dbReference type="GO" id="GO:0005737">
    <property type="term" value="C:cytoplasm"/>
    <property type="evidence" value="ECO:0007669"/>
    <property type="project" value="UniProtKB-SubCell"/>
</dbReference>
<evidence type="ECO:0000256" key="2">
    <source>
        <dbReference type="ARBA" id="ARBA00005528"/>
    </source>
</evidence>
<evidence type="ECO:0000256" key="3">
    <source>
        <dbReference type="ARBA" id="ARBA00012328"/>
    </source>
</evidence>
<evidence type="ECO:0000256" key="10">
    <source>
        <dbReference type="ARBA" id="ARBA00025699"/>
    </source>
</evidence>
<evidence type="ECO:0000256" key="5">
    <source>
        <dbReference type="ARBA" id="ARBA00022490"/>
    </source>
</evidence>
<keyword evidence="6 12" id="KW-0698">rRNA processing</keyword>
<comment type="catalytic activity">
    <reaction evidence="11 12">
        <text>uridine(1498) in 16S rRNA + S-adenosyl-L-methionine = N(3)-methyluridine(1498) in 16S rRNA + S-adenosyl-L-homocysteine + H(+)</text>
        <dbReference type="Rhea" id="RHEA:42920"/>
        <dbReference type="Rhea" id="RHEA-COMP:10283"/>
        <dbReference type="Rhea" id="RHEA-COMP:10284"/>
        <dbReference type="ChEBI" id="CHEBI:15378"/>
        <dbReference type="ChEBI" id="CHEBI:57856"/>
        <dbReference type="ChEBI" id="CHEBI:59789"/>
        <dbReference type="ChEBI" id="CHEBI:65315"/>
        <dbReference type="ChEBI" id="CHEBI:74502"/>
        <dbReference type="EC" id="2.1.1.193"/>
    </reaction>
</comment>
<dbReference type="AlphaFoldDB" id="A0A0C2V646"/>
<dbReference type="Proteomes" id="UP000031938">
    <property type="component" value="Unassembled WGS sequence"/>
</dbReference>
<feature type="domain" description="Ribosomal RNA small subunit methyltransferase E PUA-like" evidence="14">
    <location>
        <begin position="20"/>
        <end position="64"/>
    </location>
</feature>
<comment type="function">
    <text evidence="10 12">Specifically methylates the N3 position of the uracil ring of uridine 1498 (m3U1498) in 16S rRNA. Acts on the fully assembled 30S ribosomal subunit.</text>
</comment>
<evidence type="ECO:0000256" key="4">
    <source>
        <dbReference type="ARBA" id="ARBA00013673"/>
    </source>
</evidence>
<dbReference type="PATRIC" id="fig|889306.3.peg.3438"/>
<gene>
    <name evidence="15" type="ORF">KP78_34210</name>
</gene>
<dbReference type="PANTHER" id="PTHR30027">
    <property type="entry name" value="RIBOSOMAL RNA SMALL SUBUNIT METHYLTRANSFERASE E"/>
    <property type="match status" value="1"/>
</dbReference>
<evidence type="ECO:0000259" key="14">
    <source>
        <dbReference type="Pfam" id="PF20260"/>
    </source>
</evidence>
<keyword evidence="9 12" id="KW-0949">S-adenosyl-L-methionine</keyword>
<dbReference type="InterPro" id="IPR015947">
    <property type="entry name" value="PUA-like_sf"/>
</dbReference>
<organism evidence="15 16">
    <name type="scientific">Jeotgalibacillus soli</name>
    <dbReference type="NCBI Taxonomy" id="889306"/>
    <lineage>
        <taxon>Bacteria</taxon>
        <taxon>Bacillati</taxon>
        <taxon>Bacillota</taxon>
        <taxon>Bacilli</taxon>
        <taxon>Bacillales</taxon>
        <taxon>Caryophanaceae</taxon>
        <taxon>Jeotgalibacillus</taxon>
    </lineage>
</organism>
<dbReference type="InterPro" id="IPR029026">
    <property type="entry name" value="tRNA_m1G_MTases_N"/>
</dbReference>
<evidence type="ECO:0000256" key="7">
    <source>
        <dbReference type="ARBA" id="ARBA00022603"/>
    </source>
</evidence>
<evidence type="ECO:0000256" key="8">
    <source>
        <dbReference type="ARBA" id="ARBA00022679"/>
    </source>
</evidence>
<keyword evidence="7 12" id="KW-0489">Methyltransferase</keyword>
<sequence length="250" mass="28312">MQRYFVNHAPDDQGRFSILGEDVHHIQRVMRMKQGETLYAVFPDETSVIAIIEELTDDAVSCAIKSVEEKSTELPLRITIAHGLPKSDKLELVIQKATELGAHSFMPFIAERSIVKWDTKKGDKKVDRWNKIAKEAAEQSHRHRQPNVFTPQSFKELLEKVKTFDFVVVAYEEEAKIGEKSLFAKTLNTAMDHQSMLIIIGPEGGLTADEVTRLEEKGAVKCAFGPRILRTETAPLYALAAISYHFELMR</sequence>
<dbReference type="InterPro" id="IPR046887">
    <property type="entry name" value="RsmE_PUA-like"/>
</dbReference>
<dbReference type="NCBIfam" id="TIGR00046">
    <property type="entry name" value="RsmE family RNA methyltransferase"/>
    <property type="match status" value="1"/>
</dbReference>
<evidence type="ECO:0000313" key="15">
    <source>
        <dbReference type="EMBL" id="KIL44457.1"/>
    </source>
</evidence>
<dbReference type="Pfam" id="PF20260">
    <property type="entry name" value="PUA_4"/>
    <property type="match status" value="1"/>
</dbReference>
<evidence type="ECO:0000256" key="6">
    <source>
        <dbReference type="ARBA" id="ARBA00022552"/>
    </source>
</evidence>
<dbReference type="RefSeq" id="WP_041090318.1">
    <property type="nucleotide sequence ID" value="NZ_JXRP01000019.1"/>
</dbReference>
<evidence type="ECO:0000313" key="16">
    <source>
        <dbReference type="Proteomes" id="UP000031938"/>
    </source>
</evidence>
<comment type="caution">
    <text evidence="15">The sequence shown here is derived from an EMBL/GenBank/DDBJ whole genome shotgun (WGS) entry which is preliminary data.</text>
</comment>
<evidence type="ECO:0000256" key="1">
    <source>
        <dbReference type="ARBA" id="ARBA00004496"/>
    </source>
</evidence>
<evidence type="ECO:0000259" key="13">
    <source>
        <dbReference type="Pfam" id="PF04452"/>
    </source>
</evidence>
<dbReference type="InterPro" id="IPR029028">
    <property type="entry name" value="Alpha/beta_knot_MTases"/>
</dbReference>
<dbReference type="SUPFAM" id="SSF88697">
    <property type="entry name" value="PUA domain-like"/>
    <property type="match status" value="1"/>
</dbReference>
<dbReference type="PANTHER" id="PTHR30027:SF3">
    <property type="entry name" value="16S RRNA (URACIL(1498)-N(3))-METHYLTRANSFERASE"/>
    <property type="match status" value="1"/>
</dbReference>
<feature type="domain" description="Ribosomal RNA small subunit methyltransferase E methyltransferase" evidence="13">
    <location>
        <begin position="73"/>
        <end position="243"/>
    </location>
</feature>
<dbReference type="NCBIfam" id="NF008691">
    <property type="entry name" value="PRK11713.1-4"/>
    <property type="match status" value="1"/>
</dbReference>
<dbReference type="InterPro" id="IPR006700">
    <property type="entry name" value="RsmE"/>
</dbReference>
<dbReference type="OrthoDB" id="9815641at2"/>
<dbReference type="CDD" id="cd18084">
    <property type="entry name" value="RsmE-like"/>
    <property type="match status" value="1"/>
</dbReference>
<evidence type="ECO:0000256" key="12">
    <source>
        <dbReference type="PIRNR" id="PIRNR015601"/>
    </source>
</evidence>
<proteinExistence type="inferred from homology"/>
<evidence type="ECO:0000256" key="11">
    <source>
        <dbReference type="ARBA" id="ARBA00047944"/>
    </source>
</evidence>
<dbReference type="Gene3D" id="2.40.240.20">
    <property type="entry name" value="Hypothetical PUA domain-like, domain 1"/>
    <property type="match status" value="1"/>
</dbReference>
<reference evidence="15 16" key="1">
    <citation type="submission" date="2015-01" db="EMBL/GenBank/DDBJ databases">
        <title>Genome sequencing of Jeotgalibacillus soli.</title>
        <authorList>
            <person name="Goh K.M."/>
            <person name="Chan K.-G."/>
            <person name="Yaakop A.S."/>
            <person name="Ee R."/>
            <person name="Gan H.M."/>
            <person name="Chan C.S."/>
        </authorList>
    </citation>
    <scope>NUCLEOTIDE SEQUENCE [LARGE SCALE GENOMIC DNA]</scope>
    <source>
        <strain evidence="15 16">P9</strain>
    </source>
</reference>
<dbReference type="PIRSF" id="PIRSF015601">
    <property type="entry name" value="MTase_slr0722"/>
    <property type="match status" value="1"/>
</dbReference>
<dbReference type="GO" id="GO:0070475">
    <property type="term" value="P:rRNA base methylation"/>
    <property type="evidence" value="ECO:0007669"/>
    <property type="project" value="TreeGrafter"/>
</dbReference>
<comment type="similarity">
    <text evidence="2 12">Belongs to the RNA methyltransferase RsmE family.</text>
</comment>
<comment type="subcellular location">
    <subcellularLocation>
        <location evidence="1 12">Cytoplasm</location>
    </subcellularLocation>
</comment>
<name>A0A0C2V646_9BACL</name>